<name>A0A5C3NUS5_9APHY</name>
<feature type="region of interest" description="Disordered" evidence="1">
    <location>
        <begin position="90"/>
        <end position="119"/>
    </location>
</feature>
<accession>A0A5C3NUS5</accession>
<evidence type="ECO:0000313" key="2">
    <source>
        <dbReference type="EMBL" id="TFK80772.1"/>
    </source>
</evidence>
<dbReference type="AlphaFoldDB" id="A0A5C3NUS5"/>
<proteinExistence type="predicted"/>
<keyword evidence="3" id="KW-1185">Reference proteome</keyword>
<feature type="compositionally biased region" description="Polar residues" evidence="1">
    <location>
        <begin position="549"/>
        <end position="558"/>
    </location>
</feature>
<reference evidence="2 3" key="1">
    <citation type="journal article" date="2019" name="Nat. Ecol. Evol.">
        <title>Megaphylogeny resolves global patterns of mushroom evolution.</title>
        <authorList>
            <person name="Varga T."/>
            <person name="Krizsan K."/>
            <person name="Foldi C."/>
            <person name="Dima B."/>
            <person name="Sanchez-Garcia M."/>
            <person name="Sanchez-Ramirez S."/>
            <person name="Szollosi G.J."/>
            <person name="Szarkandi J.G."/>
            <person name="Papp V."/>
            <person name="Albert L."/>
            <person name="Andreopoulos W."/>
            <person name="Angelini C."/>
            <person name="Antonin V."/>
            <person name="Barry K.W."/>
            <person name="Bougher N.L."/>
            <person name="Buchanan P."/>
            <person name="Buyck B."/>
            <person name="Bense V."/>
            <person name="Catcheside P."/>
            <person name="Chovatia M."/>
            <person name="Cooper J."/>
            <person name="Damon W."/>
            <person name="Desjardin D."/>
            <person name="Finy P."/>
            <person name="Geml J."/>
            <person name="Haridas S."/>
            <person name="Hughes K."/>
            <person name="Justo A."/>
            <person name="Karasinski D."/>
            <person name="Kautmanova I."/>
            <person name="Kiss B."/>
            <person name="Kocsube S."/>
            <person name="Kotiranta H."/>
            <person name="LaButti K.M."/>
            <person name="Lechner B.E."/>
            <person name="Liimatainen K."/>
            <person name="Lipzen A."/>
            <person name="Lukacs Z."/>
            <person name="Mihaltcheva S."/>
            <person name="Morgado L.N."/>
            <person name="Niskanen T."/>
            <person name="Noordeloos M.E."/>
            <person name="Ohm R.A."/>
            <person name="Ortiz-Santana B."/>
            <person name="Ovrebo C."/>
            <person name="Racz N."/>
            <person name="Riley R."/>
            <person name="Savchenko A."/>
            <person name="Shiryaev A."/>
            <person name="Soop K."/>
            <person name="Spirin V."/>
            <person name="Szebenyi C."/>
            <person name="Tomsovsky M."/>
            <person name="Tulloss R.E."/>
            <person name="Uehling J."/>
            <person name="Grigoriev I.V."/>
            <person name="Vagvolgyi C."/>
            <person name="Papp T."/>
            <person name="Martin F.M."/>
            <person name="Miettinen O."/>
            <person name="Hibbett D.S."/>
            <person name="Nagy L.G."/>
        </authorList>
    </citation>
    <scope>NUCLEOTIDE SEQUENCE [LARGE SCALE GENOMIC DNA]</scope>
    <source>
        <strain evidence="2 3">HHB13444</strain>
    </source>
</reference>
<dbReference type="EMBL" id="ML211710">
    <property type="protein sequence ID" value="TFK80772.1"/>
    <property type="molecule type" value="Genomic_DNA"/>
</dbReference>
<protein>
    <submittedName>
        <fullName evidence="2">Uncharacterized protein</fullName>
    </submittedName>
</protein>
<gene>
    <name evidence="2" type="ORF">K466DRAFT_569444</name>
</gene>
<dbReference type="InParanoid" id="A0A5C3NUS5"/>
<evidence type="ECO:0000313" key="3">
    <source>
        <dbReference type="Proteomes" id="UP000308197"/>
    </source>
</evidence>
<dbReference type="Pfam" id="PF14441">
    <property type="entry name" value="OTT_1508_deam"/>
    <property type="match status" value="1"/>
</dbReference>
<dbReference type="Proteomes" id="UP000308197">
    <property type="component" value="Unassembled WGS sequence"/>
</dbReference>
<sequence>MSQGAIPQMSSVEGENRIHTLNAVLNAWVAQSRTYLEDTIPRDTELPDYLTPKHQENYWKKHIQDGLSALCAYRPGSDVFTAAFAVAGRTPQPKQEADEEERWKTVTGPQKTTKRDGRPVPLHGADNLFLLSSNRGILDPINLEVHQEIPILLDRLNAIAQEAKNATPRPQNPSFVEKITNRITHKGLWDAEQSFISSVYEFCYPKLFHRVRKGGYFKDLITSLRSDAQVLASVEVNLEYLTEVLDLMSQLYDYGSKAEDETAASLKPIGRERRKQLNVLEAHRAAHKLAKRLQNNKGLRDLLNNYRYAENHPNSLRLVQKVSALFRTVNNLVCATAYLSLTESLPAALFNPTWVCRETQKSKVTANLGAGAAERLNTYYQELIIHDKPPMSPKDWRAVVHGVKTHAQKSDPFGWTLKEDRRKSGVFSTWTGVHCEVKILMFKLKNALSLDPSYIGGSKLCCVSCFLFIESYNEALGTQHGQITVPGCHHNCYTAWCAPSAVKATALSPELNQIYPKMVHKLLLAIVRSYKLALFEQNEHERPHRRTASESTAESVQRTFPDHSGAVPAG</sequence>
<dbReference type="InterPro" id="IPR027796">
    <property type="entry name" value="OTT_1508_deam-like"/>
</dbReference>
<feature type="region of interest" description="Disordered" evidence="1">
    <location>
        <begin position="541"/>
        <end position="570"/>
    </location>
</feature>
<evidence type="ECO:0000256" key="1">
    <source>
        <dbReference type="SAM" id="MobiDB-lite"/>
    </source>
</evidence>
<organism evidence="2 3">
    <name type="scientific">Polyporus arcularius HHB13444</name>
    <dbReference type="NCBI Taxonomy" id="1314778"/>
    <lineage>
        <taxon>Eukaryota</taxon>
        <taxon>Fungi</taxon>
        <taxon>Dikarya</taxon>
        <taxon>Basidiomycota</taxon>
        <taxon>Agaricomycotina</taxon>
        <taxon>Agaricomycetes</taxon>
        <taxon>Polyporales</taxon>
        <taxon>Polyporaceae</taxon>
        <taxon>Polyporus</taxon>
    </lineage>
</organism>